<dbReference type="PANTHER" id="PTHR40465:SF1">
    <property type="entry name" value="DUF6534 DOMAIN-CONTAINING PROTEIN"/>
    <property type="match status" value="1"/>
</dbReference>
<accession>A0A4Y9Y0L9</accession>
<feature type="transmembrane region" description="Helical" evidence="1">
    <location>
        <begin position="50"/>
        <end position="70"/>
    </location>
</feature>
<dbReference type="InterPro" id="IPR045339">
    <property type="entry name" value="DUF6534"/>
</dbReference>
<sequence>MERRDRLLIRLFILCLFVADTTQTVLSVVYVYTGLVTHFGGIRYLSTPGIVSTSVPPITGIMSCSVELFFTYRVKAISHLTWLPILIGILAVISMSFATATVSSIASVIAIRWPAFGGLETLQLPAVKALVSTWLATGVVADLLITISLVWHLVSHPPLHRRKSGFSETDSLVNRIILFTVQTGVLTTTWAIIDLVLYLASTRDTHLFFNFSVAKLYTILLMSSLNHRGTWEPAPSKTSGVLSWKVESRPTTERMSTNDYFV</sequence>
<organism evidence="3 4">
    <name type="scientific">Rhodofomes roseus</name>
    <dbReference type="NCBI Taxonomy" id="34475"/>
    <lineage>
        <taxon>Eukaryota</taxon>
        <taxon>Fungi</taxon>
        <taxon>Dikarya</taxon>
        <taxon>Basidiomycota</taxon>
        <taxon>Agaricomycotina</taxon>
        <taxon>Agaricomycetes</taxon>
        <taxon>Polyporales</taxon>
        <taxon>Rhodofomes</taxon>
    </lineage>
</organism>
<comment type="caution">
    <text evidence="3">The sequence shown here is derived from an EMBL/GenBank/DDBJ whole genome shotgun (WGS) entry which is preliminary data.</text>
</comment>
<keyword evidence="1" id="KW-0812">Transmembrane</keyword>
<dbReference type="Pfam" id="PF20152">
    <property type="entry name" value="DUF6534"/>
    <property type="match status" value="1"/>
</dbReference>
<evidence type="ECO:0000313" key="4">
    <source>
        <dbReference type="Proteomes" id="UP000298390"/>
    </source>
</evidence>
<keyword evidence="1" id="KW-0472">Membrane</keyword>
<evidence type="ECO:0000259" key="2">
    <source>
        <dbReference type="Pfam" id="PF20152"/>
    </source>
</evidence>
<dbReference type="AlphaFoldDB" id="A0A4Y9Y0L9"/>
<dbReference type="STRING" id="34475.A0A4Y9Y0L9"/>
<dbReference type="EMBL" id="SEKV01000623">
    <property type="protein sequence ID" value="TFY55127.1"/>
    <property type="molecule type" value="Genomic_DNA"/>
</dbReference>
<feature type="transmembrane region" description="Helical" evidence="1">
    <location>
        <begin position="176"/>
        <end position="201"/>
    </location>
</feature>
<keyword evidence="1" id="KW-1133">Transmembrane helix</keyword>
<feature type="transmembrane region" description="Helical" evidence="1">
    <location>
        <begin position="7"/>
        <end position="30"/>
    </location>
</feature>
<feature type="transmembrane region" description="Helical" evidence="1">
    <location>
        <begin position="82"/>
        <end position="111"/>
    </location>
</feature>
<protein>
    <recommendedName>
        <fullName evidence="2">DUF6534 domain-containing protein</fullName>
    </recommendedName>
</protein>
<reference evidence="3 4" key="1">
    <citation type="submission" date="2019-01" db="EMBL/GenBank/DDBJ databases">
        <title>Genome sequencing of the rare red list fungi Fomitopsis rosea.</title>
        <authorList>
            <person name="Buettner E."/>
            <person name="Kellner H."/>
        </authorList>
    </citation>
    <scope>NUCLEOTIDE SEQUENCE [LARGE SCALE GENOMIC DNA]</scope>
    <source>
        <strain evidence="3 4">DSM 105464</strain>
    </source>
</reference>
<feature type="domain" description="DUF6534" evidence="2">
    <location>
        <begin position="139"/>
        <end position="229"/>
    </location>
</feature>
<proteinExistence type="predicted"/>
<name>A0A4Y9Y0L9_9APHY</name>
<evidence type="ECO:0000313" key="3">
    <source>
        <dbReference type="EMBL" id="TFY55127.1"/>
    </source>
</evidence>
<dbReference type="PANTHER" id="PTHR40465">
    <property type="entry name" value="CHROMOSOME 1, WHOLE GENOME SHOTGUN SEQUENCE"/>
    <property type="match status" value="1"/>
</dbReference>
<gene>
    <name evidence="3" type="ORF">EVJ58_g8441</name>
</gene>
<evidence type="ECO:0000256" key="1">
    <source>
        <dbReference type="SAM" id="Phobius"/>
    </source>
</evidence>
<feature type="transmembrane region" description="Helical" evidence="1">
    <location>
        <begin position="131"/>
        <end position="155"/>
    </location>
</feature>
<dbReference type="Proteomes" id="UP000298390">
    <property type="component" value="Unassembled WGS sequence"/>
</dbReference>